<dbReference type="SUPFAM" id="SSF46689">
    <property type="entry name" value="Homeodomain-like"/>
    <property type="match status" value="1"/>
</dbReference>
<dbReference type="Gene3D" id="1.10.10.60">
    <property type="entry name" value="Homeodomain-like"/>
    <property type="match status" value="1"/>
</dbReference>
<organism evidence="6 7">
    <name type="scientific">Mycobacterium heckeshornense</name>
    <dbReference type="NCBI Taxonomy" id="110505"/>
    <lineage>
        <taxon>Bacteria</taxon>
        <taxon>Bacillati</taxon>
        <taxon>Actinomycetota</taxon>
        <taxon>Actinomycetes</taxon>
        <taxon>Mycobacteriales</taxon>
        <taxon>Mycobacteriaceae</taxon>
        <taxon>Mycobacterium</taxon>
    </lineage>
</organism>
<dbReference type="AlphaFoldDB" id="A0A7R7GS40"/>
<keyword evidence="3" id="KW-0804">Transcription</keyword>
<protein>
    <recommendedName>
        <fullName evidence="5">HTH tetR-type domain-containing protein</fullName>
    </recommendedName>
</protein>
<dbReference type="InterPro" id="IPR011075">
    <property type="entry name" value="TetR_C"/>
</dbReference>
<dbReference type="Pfam" id="PF16859">
    <property type="entry name" value="TetR_C_11"/>
    <property type="match status" value="1"/>
</dbReference>
<evidence type="ECO:0000256" key="4">
    <source>
        <dbReference type="PROSITE-ProRule" id="PRU00335"/>
    </source>
</evidence>
<keyword evidence="2 4" id="KW-0238">DNA-binding</keyword>
<gene>
    <name evidence="6" type="ORF">MHEC_12570</name>
</gene>
<evidence type="ECO:0000313" key="6">
    <source>
        <dbReference type="EMBL" id="BCO34824.1"/>
    </source>
</evidence>
<keyword evidence="7" id="KW-1185">Reference proteome</keyword>
<feature type="DNA-binding region" description="H-T-H motif" evidence="4">
    <location>
        <begin position="93"/>
        <end position="112"/>
    </location>
</feature>
<dbReference type="Pfam" id="PF00440">
    <property type="entry name" value="TetR_N"/>
    <property type="match status" value="1"/>
</dbReference>
<dbReference type="SUPFAM" id="SSF48498">
    <property type="entry name" value="Tetracyclin repressor-like, C-terminal domain"/>
    <property type="match status" value="1"/>
</dbReference>
<dbReference type="PANTHER" id="PTHR30055">
    <property type="entry name" value="HTH-TYPE TRANSCRIPTIONAL REGULATOR RUTR"/>
    <property type="match status" value="1"/>
</dbReference>
<accession>A0A7R7GS40</accession>
<sequence>MCYSPFLPKPLSTMQITHDRSNVVGADSISCGDVAYTQNHGEWPSMRNDNGYYRRMAQQTKVVRSRRRGQTLENALYEATLNELAAAGYGGLTMEGIAARARTGKAALYRRWPSKRALVQAALLHALPPLPEPRSDRSARENLLTVFTAHCDVLAGKTAFPGMDIIGQLVHEPELRAIFADAVVAPRLRIIESILRTGERNGEIDPANLTPLTARVGPALINHHVLLTGAPPNRRQLMRILDTVIPRPEVSRGG</sequence>
<proteinExistence type="predicted"/>
<dbReference type="InterPro" id="IPR009057">
    <property type="entry name" value="Homeodomain-like_sf"/>
</dbReference>
<evidence type="ECO:0000259" key="5">
    <source>
        <dbReference type="PROSITE" id="PS50977"/>
    </source>
</evidence>
<evidence type="ECO:0000256" key="3">
    <source>
        <dbReference type="ARBA" id="ARBA00023163"/>
    </source>
</evidence>
<dbReference type="Proteomes" id="UP000595446">
    <property type="component" value="Chromosome"/>
</dbReference>
<feature type="domain" description="HTH tetR-type" evidence="5">
    <location>
        <begin position="70"/>
        <end position="130"/>
    </location>
</feature>
<evidence type="ECO:0000313" key="7">
    <source>
        <dbReference type="Proteomes" id="UP000595446"/>
    </source>
</evidence>
<evidence type="ECO:0000256" key="2">
    <source>
        <dbReference type="ARBA" id="ARBA00023125"/>
    </source>
</evidence>
<dbReference type="Gene3D" id="1.10.357.10">
    <property type="entry name" value="Tetracycline Repressor, domain 2"/>
    <property type="match status" value="1"/>
</dbReference>
<reference evidence="6 7" key="1">
    <citation type="submission" date="2020-12" db="EMBL/GenBank/DDBJ databases">
        <title>Complete genome sequence of Mycobacterium heckeshornense JCM 15655T, closely related to a pathogenic non-tuberculous mycobacterial species Mycobacterium xenopi.</title>
        <authorList>
            <person name="Yoshida M."/>
            <person name="Fukano H."/>
            <person name="Asakura T."/>
            <person name="Suzuki M."/>
            <person name="Hoshino Y."/>
        </authorList>
    </citation>
    <scope>NUCLEOTIDE SEQUENCE [LARGE SCALE GENOMIC DNA]</scope>
    <source>
        <strain evidence="6 7">JCM 15655</strain>
    </source>
</reference>
<dbReference type="InterPro" id="IPR036271">
    <property type="entry name" value="Tet_transcr_reg_TetR-rel_C_sf"/>
</dbReference>
<dbReference type="GO" id="GO:0000976">
    <property type="term" value="F:transcription cis-regulatory region binding"/>
    <property type="evidence" value="ECO:0007669"/>
    <property type="project" value="TreeGrafter"/>
</dbReference>
<dbReference type="InterPro" id="IPR001647">
    <property type="entry name" value="HTH_TetR"/>
</dbReference>
<name>A0A7R7GS40_9MYCO</name>
<evidence type="ECO:0000256" key="1">
    <source>
        <dbReference type="ARBA" id="ARBA00023015"/>
    </source>
</evidence>
<dbReference type="EMBL" id="AP024237">
    <property type="protein sequence ID" value="BCO34824.1"/>
    <property type="molecule type" value="Genomic_DNA"/>
</dbReference>
<dbReference type="GO" id="GO:0003700">
    <property type="term" value="F:DNA-binding transcription factor activity"/>
    <property type="evidence" value="ECO:0007669"/>
    <property type="project" value="TreeGrafter"/>
</dbReference>
<dbReference type="PROSITE" id="PS50977">
    <property type="entry name" value="HTH_TETR_2"/>
    <property type="match status" value="1"/>
</dbReference>
<dbReference type="InterPro" id="IPR050109">
    <property type="entry name" value="HTH-type_TetR-like_transc_reg"/>
</dbReference>
<dbReference type="PANTHER" id="PTHR30055:SF225">
    <property type="entry name" value="TRANSCRIPTIONAL REGULATORY PROTEIN-RELATED"/>
    <property type="match status" value="1"/>
</dbReference>
<keyword evidence="1" id="KW-0805">Transcription regulation</keyword>